<dbReference type="SUPFAM" id="SSF56059">
    <property type="entry name" value="Glutathione synthetase ATP-binding domain-like"/>
    <property type="match status" value="1"/>
</dbReference>
<dbReference type="OMA" id="NICFINP"/>
<dbReference type="EMBL" id="LODT01000034">
    <property type="protein sequence ID" value="KYQ91718.1"/>
    <property type="molecule type" value="Genomic_DNA"/>
</dbReference>
<proteinExistence type="predicted"/>
<protein>
    <recommendedName>
        <fullName evidence="3">Glutathionylspermidine synthase pre-ATP-grasp-like domain-containing protein</fullName>
    </recommendedName>
</protein>
<evidence type="ECO:0000313" key="1">
    <source>
        <dbReference type="EMBL" id="KYQ91718.1"/>
    </source>
</evidence>
<dbReference type="InterPro" id="IPR004344">
    <property type="entry name" value="TTL/TTLL_fam"/>
</dbReference>
<accession>A0A151ZCP3</accession>
<reference evidence="1 2" key="1">
    <citation type="submission" date="2015-12" db="EMBL/GenBank/DDBJ databases">
        <title>Dictyostelia acquired genes for synthesis and detection of signals that induce cell-type specialization by lateral gene transfer from prokaryotes.</title>
        <authorList>
            <person name="Gloeckner G."/>
            <person name="Schaap P."/>
        </authorList>
    </citation>
    <scope>NUCLEOTIDE SEQUENCE [LARGE SCALE GENOMIC DNA]</scope>
    <source>
        <strain evidence="1 2">TK</strain>
    </source>
</reference>
<dbReference type="Proteomes" id="UP000076078">
    <property type="component" value="Unassembled WGS sequence"/>
</dbReference>
<dbReference type="AlphaFoldDB" id="A0A151ZCP3"/>
<evidence type="ECO:0008006" key="3">
    <source>
        <dbReference type="Google" id="ProtNLM"/>
    </source>
</evidence>
<dbReference type="InParanoid" id="A0A151ZCP3"/>
<gene>
    <name evidence="1" type="ORF">DLAC_07500</name>
</gene>
<name>A0A151ZCP3_TIELA</name>
<comment type="caution">
    <text evidence="1">The sequence shown here is derived from an EMBL/GenBank/DDBJ whole genome shotgun (WGS) entry which is preliminary data.</text>
</comment>
<dbReference type="OrthoDB" id="22117at2759"/>
<evidence type="ECO:0000313" key="2">
    <source>
        <dbReference type="Proteomes" id="UP000076078"/>
    </source>
</evidence>
<organism evidence="1 2">
    <name type="scientific">Tieghemostelium lacteum</name>
    <name type="common">Slime mold</name>
    <name type="synonym">Dictyostelium lacteum</name>
    <dbReference type="NCBI Taxonomy" id="361077"/>
    <lineage>
        <taxon>Eukaryota</taxon>
        <taxon>Amoebozoa</taxon>
        <taxon>Evosea</taxon>
        <taxon>Eumycetozoa</taxon>
        <taxon>Dictyostelia</taxon>
        <taxon>Dictyosteliales</taxon>
        <taxon>Raperosteliaceae</taxon>
        <taxon>Tieghemostelium</taxon>
    </lineage>
</organism>
<dbReference type="Pfam" id="PF03133">
    <property type="entry name" value="TTL"/>
    <property type="match status" value="1"/>
</dbReference>
<keyword evidence="2" id="KW-1185">Reference proteome</keyword>
<sequence length="443" mass="50897">MDSNLIDKSFEELEEILLNNDVVLNGSTLKVSLTPYELSSKEYENISKQSELILEAVEIVLAQYLVNPMVQNFYPECEHLKDVIRLDTHQPLKRYNQFSRFDIIVDENGKMGIMELNTGCPGGILLTPFFKDLFEQLEWFEDHVNTPGIQKQPFDNLDFFFKKMVNFYQEIKKTTHVPTMAFLTNKNRIGHTDRNQFMAIGEKFGYNVLLAFYDELEYDGTHLSCNGKTIDLVWNKYDFSIEDGKVKPWFYTKSIDETKNFLQAVSDGNVLSWNGFLSYLVGESKKTLALLCDERFHYLFTQDQVKAIKELCLPTFVLQSSNPEMMKLKQTIMDNKNVYVVKSSTDTRGRGIFIGDEMDQSKWNDAVDKAVDGPFVIQQFVKSQKTMVLDPYTKSLMPMNATLGFLIVEGQAAGYFSRCSPNLINNVHSAGVPQVSYVVQHNR</sequence>